<dbReference type="InterPro" id="IPR025521">
    <property type="entry name" value="Neprosin_propep"/>
</dbReference>
<dbReference type="InterPro" id="IPR053168">
    <property type="entry name" value="Glutamic_endopeptidase"/>
</dbReference>
<dbReference type="Pfam" id="PF03080">
    <property type="entry name" value="Neprosin"/>
    <property type="match status" value="1"/>
</dbReference>
<accession>A0ABM3HBR6</accession>
<feature type="chain" id="PRO_5046847766" evidence="1">
    <location>
        <begin position="21"/>
        <end position="427"/>
    </location>
</feature>
<dbReference type="Pfam" id="PF14365">
    <property type="entry name" value="Neprosin_AP"/>
    <property type="match status" value="1"/>
</dbReference>
<feature type="domain" description="Neprosin PEP catalytic" evidence="2">
    <location>
        <begin position="172"/>
        <end position="426"/>
    </location>
</feature>
<dbReference type="GeneID" id="115754953"/>
<dbReference type="PANTHER" id="PTHR31589:SF232">
    <property type="entry name" value="NEPROSIN DOMAIN-CONTAINING PROTEIN"/>
    <property type="match status" value="1"/>
</dbReference>
<dbReference type="InterPro" id="IPR004314">
    <property type="entry name" value="Neprosin"/>
</dbReference>
<evidence type="ECO:0000259" key="2">
    <source>
        <dbReference type="PROSITE" id="PS52045"/>
    </source>
</evidence>
<keyword evidence="1" id="KW-0732">Signal</keyword>
<dbReference type="RefSeq" id="XP_048134050.1">
    <property type="nucleotide sequence ID" value="XM_048278093.1"/>
</dbReference>
<proteinExistence type="predicted"/>
<dbReference type="PANTHER" id="PTHR31589">
    <property type="entry name" value="PROTEIN, PUTATIVE (DUF239)-RELATED-RELATED"/>
    <property type="match status" value="1"/>
</dbReference>
<sequence length="427" mass="46921">MKLNVELVLLLLLFFGLSLCEMVNISNKDDLDLERHVSAMNKPSIKTFMTKEGEIIDCVDINKQLAFDHPLLKNHKVQTEPNLHVTRLRKTSPNAKLVRSGLREPCPIGTVPIRRVTKEDLVSARSLQKIPSVAAMRHCTLSSNQHVVSLTDNMVENVKYGGGGRLTVYNLTIGAGGVQPSGGMRRGGDGAGGLGLGGSGDLQSFPIAYDHFSAHNMWIESGPPDHISMIAAGWMVSPHLFGDTLSRLFTYWTGDGYRNGCYNVLCPGFVQVSREVTPGFPLQPTSTYGGDQYELAIDIEQDRSTGNWWLVVLRASIKVGYWPKELFLHLRDGSLHTAWGGIGLAGSDGICPPMGSGHMPDGNFKHAAIFRRLHWVRSDGKSLPPSDNTTEWVDRSNVYGLVNHHYVKKYRSGYTISFGGPGGYCRG</sequence>
<evidence type="ECO:0000256" key="1">
    <source>
        <dbReference type="SAM" id="SignalP"/>
    </source>
</evidence>
<name>A0ABM3HBR6_9MYRT</name>
<organism evidence="3 4">
    <name type="scientific">Rhodamnia argentea</name>
    <dbReference type="NCBI Taxonomy" id="178133"/>
    <lineage>
        <taxon>Eukaryota</taxon>
        <taxon>Viridiplantae</taxon>
        <taxon>Streptophyta</taxon>
        <taxon>Embryophyta</taxon>
        <taxon>Tracheophyta</taxon>
        <taxon>Spermatophyta</taxon>
        <taxon>Magnoliopsida</taxon>
        <taxon>eudicotyledons</taxon>
        <taxon>Gunneridae</taxon>
        <taxon>Pentapetalae</taxon>
        <taxon>rosids</taxon>
        <taxon>malvids</taxon>
        <taxon>Myrtales</taxon>
        <taxon>Myrtaceae</taxon>
        <taxon>Myrtoideae</taxon>
        <taxon>Myrteae</taxon>
        <taxon>Australasian group</taxon>
        <taxon>Rhodamnia</taxon>
    </lineage>
</organism>
<protein>
    <submittedName>
        <fullName evidence="4">Uncharacterized protein LOC115754953</fullName>
    </submittedName>
</protein>
<evidence type="ECO:0000313" key="3">
    <source>
        <dbReference type="Proteomes" id="UP000827889"/>
    </source>
</evidence>
<dbReference type="PROSITE" id="PS52045">
    <property type="entry name" value="NEPROSIN_PEP_CD"/>
    <property type="match status" value="1"/>
</dbReference>
<keyword evidence="3" id="KW-1185">Reference proteome</keyword>
<dbReference type="Gene3D" id="3.90.1320.10">
    <property type="entry name" value="Outer-capsid protein sigma 3, large lobe"/>
    <property type="match status" value="1"/>
</dbReference>
<reference evidence="4" key="1">
    <citation type="submission" date="2025-08" db="UniProtKB">
        <authorList>
            <consortium name="RefSeq"/>
        </authorList>
    </citation>
    <scope>IDENTIFICATION</scope>
    <source>
        <tissue evidence="4">Leaf</tissue>
    </source>
</reference>
<dbReference type="Proteomes" id="UP000827889">
    <property type="component" value="Chromosome 4"/>
</dbReference>
<feature type="signal peptide" evidence="1">
    <location>
        <begin position="1"/>
        <end position="20"/>
    </location>
</feature>
<evidence type="ECO:0000313" key="4">
    <source>
        <dbReference type="RefSeq" id="XP_048134050.1"/>
    </source>
</evidence>
<gene>
    <name evidence="4" type="primary">LOC115754953</name>
</gene>